<dbReference type="InterPro" id="IPR010945">
    <property type="entry name" value="Malate_DH_type2"/>
</dbReference>
<evidence type="ECO:0000256" key="1">
    <source>
        <dbReference type="ARBA" id="ARBA00003966"/>
    </source>
</evidence>
<evidence type="ECO:0000256" key="3">
    <source>
        <dbReference type="ARBA" id="ARBA00022532"/>
    </source>
</evidence>
<evidence type="ECO:0000313" key="10">
    <source>
        <dbReference type="Proteomes" id="UP000405357"/>
    </source>
</evidence>
<keyword evidence="3 6" id="KW-0816">Tricarboxylic acid cycle</keyword>
<dbReference type="SUPFAM" id="SSF51735">
    <property type="entry name" value="NAD(P)-binding Rossmann-fold domains"/>
    <property type="match status" value="1"/>
</dbReference>
<keyword evidence="10" id="KW-1185">Reference proteome</keyword>
<dbReference type="PIRSF" id="PIRSF000102">
    <property type="entry name" value="Lac_mal_DH"/>
    <property type="match status" value="1"/>
</dbReference>
<dbReference type="InterPro" id="IPR022383">
    <property type="entry name" value="Lactate/malate_DH_C"/>
</dbReference>
<evidence type="ECO:0000259" key="7">
    <source>
        <dbReference type="Pfam" id="PF00056"/>
    </source>
</evidence>
<evidence type="ECO:0000313" key="9">
    <source>
        <dbReference type="EMBL" id="VVD99343.1"/>
    </source>
</evidence>
<dbReference type="GO" id="GO:0030060">
    <property type="term" value="F:L-malate dehydrogenase (NAD+) activity"/>
    <property type="evidence" value="ECO:0007669"/>
    <property type="project" value="UniProtKB-EC"/>
</dbReference>
<evidence type="ECO:0000256" key="2">
    <source>
        <dbReference type="ARBA" id="ARBA00009613"/>
    </source>
</evidence>
<dbReference type="RefSeq" id="WP_150551479.1">
    <property type="nucleotide sequence ID" value="NZ_CABPSG010000004.1"/>
</dbReference>
<comment type="catalytic activity">
    <reaction evidence="6">
        <text>(S)-malate + NAD(+) = oxaloacetate + NADH + H(+)</text>
        <dbReference type="Rhea" id="RHEA:21432"/>
        <dbReference type="ChEBI" id="CHEBI:15378"/>
        <dbReference type="ChEBI" id="CHEBI:15589"/>
        <dbReference type="ChEBI" id="CHEBI:16452"/>
        <dbReference type="ChEBI" id="CHEBI:57540"/>
        <dbReference type="ChEBI" id="CHEBI:57945"/>
        <dbReference type="EC" id="1.1.1.37"/>
    </reaction>
</comment>
<feature type="binding site" evidence="6">
    <location>
        <position position="93"/>
    </location>
    <ligand>
        <name>substrate</name>
    </ligand>
</feature>
<feature type="active site" description="Proton acceptor" evidence="6">
    <location>
        <position position="188"/>
    </location>
</feature>
<feature type="domain" description="Lactate/malate dehydrogenase C-terminal" evidence="8">
    <location>
        <begin position="158"/>
        <end position="319"/>
    </location>
</feature>
<dbReference type="CDD" id="cd01338">
    <property type="entry name" value="MDH_chloroplast-like"/>
    <property type="match status" value="1"/>
</dbReference>
<protein>
    <recommendedName>
        <fullName evidence="6">Malate dehydrogenase</fullName>
        <ecNumber evidence="6">1.1.1.37</ecNumber>
    </recommendedName>
</protein>
<evidence type="ECO:0000259" key="8">
    <source>
        <dbReference type="Pfam" id="PF02866"/>
    </source>
</evidence>
<dbReference type="InterPro" id="IPR001557">
    <property type="entry name" value="L-lactate/malate_DH"/>
</dbReference>
<dbReference type="PANTHER" id="PTHR23382">
    <property type="entry name" value="MALATE DEHYDROGENASE"/>
    <property type="match status" value="1"/>
</dbReference>
<feature type="domain" description="Lactate/malate dehydrogenase N-terminal" evidence="7">
    <location>
        <begin position="6"/>
        <end position="153"/>
    </location>
</feature>
<name>A0ABY6VXC4_9BURK</name>
<dbReference type="SUPFAM" id="SSF56327">
    <property type="entry name" value="LDH C-terminal domain-like"/>
    <property type="match status" value="1"/>
</dbReference>
<comment type="similarity">
    <text evidence="2 6">Belongs to the LDH/MDH superfamily. MDH type 2 family.</text>
</comment>
<dbReference type="Pfam" id="PF00056">
    <property type="entry name" value="Ldh_1_N"/>
    <property type="match status" value="1"/>
</dbReference>
<dbReference type="InterPro" id="IPR036291">
    <property type="entry name" value="NAD(P)-bd_dom_sf"/>
</dbReference>
<feature type="binding site" evidence="6">
    <location>
        <position position="106"/>
    </location>
    <ligand>
        <name>NAD(+)</name>
        <dbReference type="ChEBI" id="CHEBI:57540"/>
    </ligand>
</feature>
<dbReference type="HAMAP" id="MF_01517">
    <property type="entry name" value="Malate_dehydrog_2"/>
    <property type="match status" value="1"/>
</dbReference>
<feature type="binding site" evidence="6">
    <location>
        <position position="163"/>
    </location>
    <ligand>
        <name>substrate</name>
    </ligand>
</feature>
<dbReference type="Gene3D" id="3.90.110.10">
    <property type="entry name" value="Lactate dehydrogenase/glycoside hydrolase, family 4, C-terminal"/>
    <property type="match status" value="1"/>
</dbReference>
<dbReference type="EC" id="1.1.1.37" evidence="6"/>
<dbReference type="InterPro" id="IPR001236">
    <property type="entry name" value="Lactate/malate_DH_N"/>
</dbReference>
<dbReference type="NCBIfam" id="TIGR01759">
    <property type="entry name" value="MalateDH-SF1"/>
    <property type="match status" value="1"/>
</dbReference>
<dbReference type="NCBIfam" id="NF003916">
    <property type="entry name" value="PRK05442.1"/>
    <property type="match status" value="1"/>
</dbReference>
<dbReference type="Gene3D" id="3.40.50.720">
    <property type="entry name" value="NAD(P)-binding Rossmann-like Domain"/>
    <property type="match status" value="1"/>
</dbReference>
<keyword evidence="5 6" id="KW-0520">NAD</keyword>
<feature type="binding site" evidence="6">
    <location>
        <position position="132"/>
    </location>
    <ligand>
        <name>substrate</name>
    </ligand>
</feature>
<evidence type="ECO:0000256" key="4">
    <source>
        <dbReference type="ARBA" id="ARBA00023002"/>
    </source>
</evidence>
<keyword evidence="4 6" id="KW-0560">Oxidoreductase</keyword>
<feature type="binding site" evidence="6">
    <location>
        <begin position="130"/>
        <end position="132"/>
    </location>
    <ligand>
        <name>NAD(+)</name>
        <dbReference type="ChEBI" id="CHEBI:57540"/>
    </ligand>
</feature>
<gene>
    <name evidence="6" type="primary">mdh</name>
    <name evidence="9" type="ORF">PSO31014_02029</name>
</gene>
<comment type="function">
    <text evidence="1 6">Catalyzes the reversible oxidation of malate to oxaloacetate.</text>
</comment>
<proteinExistence type="inferred from homology"/>
<feature type="binding site" evidence="6">
    <location>
        <position position="113"/>
    </location>
    <ligand>
        <name>NAD(+)</name>
        <dbReference type="ChEBI" id="CHEBI:57540"/>
    </ligand>
</feature>
<feature type="binding site" evidence="6">
    <location>
        <begin position="12"/>
        <end position="18"/>
    </location>
    <ligand>
        <name>NAD(+)</name>
        <dbReference type="ChEBI" id="CHEBI:57540"/>
    </ligand>
</feature>
<organism evidence="9 10">
    <name type="scientific">Pandoraea soli</name>
    <dbReference type="NCBI Taxonomy" id="2508293"/>
    <lineage>
        <taxon>Bacteria</taxon>
        <taxon>Pseudomonadati</taxon>
        <taxon>Pseudomonadota</taxon>
        <taxon>Betaproteobacteria</taxon>
        <taxon>Burkholderiales</taxon>
        <taxon>Burkholderiaceae</taxon>
        <taxon>Pandoraea</taxon>
    </lineage>
</organism>
<dbReference type="InterPro" id="IPR015955">
    <property type="entry name" value="Lactate_DH/Glyco_Ohase_4_C"/>
</dbReference>
<evidence type="ECO:0000256" key="6">
    <source>
        <dbReference type="HAMAP-Rule" id="MF_01517"/>
    </source>
</evidence>
<accession>A0ABY6VXC4</accession>
<dbReference type="EMBL" id="CABPSG010000004">
    <property type="protein sequence ID" value="VVD99343.1"/>
    <property type="molecule type" value="Genomic_DNA"/>
</dbReference>
<feature type="binding site" evidence="6">
    <location>
        <position position="99"/>
    </location>
    <ligand>
        <name>substrate</name>
    </ligand>
</feature>
<dbReference type="Pfam" id="PF02866">
    <property type="entry name" value="Ldh_1_C"/>
    <property type="match status" value="1"/>
</dbReference>
<reference evidence="9 10" key="1">
    <citation type="submission" date="2019-08" db="EMBL/GenBank/DDBJ databases">
        <authorList>
            <person name="Peeters C."/>
        </authorList>
    </citation>
    <scope>NUCLEOTIDE SEQUENCE [LARGE SCALE GENOMIC DNA]</scope>
    <source>
        <strain evidence="9 10">LMG 31014</strain>
    </source>
</reference>
<sequence>MAKPAMRVAVTGAAGQIGYSLLFRIANGDMLGKDQPVILQLLDLPQAQAAVKGVVMELEDCAFPLLAGVVVTDDPKVAFKDADVALLVGARPRSKGMERKDLLEANGAIFTVQGKALDEVAKRDVKVLVVGNPANTNAYIAMKSAPNLPKENFTAMLRLDHNRALSQLAAKTGKPVASIEKLAVWGNHSPTMYADYRFATVDGQSVKSMINDDVWNNDVFLPTVGKRGAAIIEARGLSSAASAANAAIDHIHDWVLGTNGKWVTMGIPSDGSYGIPQDVIYGVPVICENGKYKRVEGLEIDAYSREKMNFTLNELEEERAGVAHLLG</sequence>
<evidence type="ECO:0000256" key="5">
    <source>
        <dbReference type="ARBA" id="ARBA00023027"/>
    </source>
</evidence>
<dbReference type="Proteomes" id="UP000405357">
    <property type="component" value="Unassembled WGS sequence"/>
</dbReference>
<comment type="caution">
    <text evidence="9">The sequence shown here is derived from an EMBL/GenBank/DDBJ whole genome shotgun (WGS) entry which is preliminary data.</text>
</comment>